<feature type="domain" description="Multidrug resistance protein MdtA-like C-terminal permuted SH3" evidence="7">
    <location>
        <begin position="232"/>
        <end position="296"/>
    </location>
</feature>
<organism evidence="8 9">
    <name type="scientific">Treponema peruense</name>
    <dbReference type="NCBI Taxonomy" id="2787628"/>
    <lineage>
        <taxon>Bacteria</taxon>
        <taxon>Pseudomonadati</taxon>
        <taxon>Spirochaetota</taxon>
        <taxon>Spirochaetia</taxon>
        <taxon>Spirochaetales</taxon>
        <taxon>Treponemataceae</taxon>
        <taxon>Treponema</taxon>
    </lineage>
</organism>
<keyword evidence="4" id="KW-0732">Signal</keyword>
<dbReference type="Pfam" id="PF25954">
    <property type="entry name" value="Beta-barrel_RND_2"/>
    <property type="match status" value="1"/>
</dbReference>
<evidence type="ECO:0000259" key="7">
    <source>
        <dbReference type="Pfam" id="PF25967"/>
    </source>
</evidence>
<dbReference type="GO" id="GO:1990281">
    <property type="term" value="C:efflux pump complex"/>
    <property type="evidence" value="ECO:0007669"/>
    <property type="project" value="TreeGrafter"/>
</dbReference>
<feature type="signal peptide" evidence="4">
    <location>
        <begin position="1"/>
        <end position="26"/>
    </location>
</feature>
<dbReference type="Gene3D" id="2.40.30.170">
    <property type="match status" value="1"/>
</dbReference>
<dbReference type="SUPFAM" id="SSF111369">
    <property type="entry name" value="HlyD-like secretion proteins"/>
    <property type="match status" value="1"/>
</dbReference>
<dbReference type="Gene3D" id="2.40.50.100">
    <property type="match status" value="1"/>
</dbReference>
<keyword evidence="9" id="KW-1185">Reference proteome</keyword>
<gene>
    <name evidence="8" type="ORF">IWA51_06610</name>
</gene>
<evidence type="ECO:0000256" key="1">
    <source>
        <dbReference type="ARBA" id="ARBA00004196"/>
    </source>
</evidence>
<name>A0A7T3RBC7_9SPIR</name>
<dbReference type="Gene3D" id="2.40.420.20">
    <property type="match status" value="1"/>
</dbReference>
<dbReference type="PANTHER" id="PTHR30469:SF38">
    <property type="entry name" value="HLYD FAMILY SECRETION PROTEIN"/>
    <property type="match status" value="1"/>
</dbReference>
<dbReference type="Pfam" id="PF25917">
    <property type="entry name" value="BSH_RND"/>
    <property type="match status" value="1"/>
</dbReference>
<dbReference type="PANTHER" id="PTHR30469">
    <property type="entry name" value="MULTIDRUG RESISTANCE PROTEIN MDTA"/>
    <property type="match status" value="1"/>
</dbReference>
<dbReference type="Pfam" id="PF25967">
    <property type="entry name" value="RND-MFP_C"/>
    <property type="match status" value="1"/>
</dbReference>
<sequence>MKYSDKKNAALITVLSAAGIIFCASAVSCKQKQAAPAAAEETETMFAVNTYKTSEGSLDEYLEFGGDVSSVSSVDVLPDMAGKIARILVSVGDMVQKDQIIAYVDASRPGMNYSASPVKAPISGRITSFAPTVGTMVSQSMSIAKIADTDELQIKVNVAERFISRISDGQTAVVTFDAYPGVSFTAKVFEVSPVLDTTTRTMAIKLRVEPADPRIRVGMYARVRLVTNTRKNAIVIPEASVVTRNAKDNVFIIVPAVSESEKPTVRISEITRGISVDGRTEVISGITAGDEIVVKGQGLLNDGSTVNIISVSDSL</sequence>
<proteinExistence type="inferred from homology"/>
<evidence type="ECO:0000313" key="8">
    <source>
        <dbReference type="EMBL" id="QPZ99955.1"/>
    </source>
</evidence>
<dbReference type="RefSeq" id="WP_177528029.1">
    <property type="nucleotide sequence ID" value="NZ_CBCSHE010000003.1"/>
</dbReference>
<dbReference type="NCBIfam" id="TIGR01730">
    <property type="entry name" value="RND_mfp"/>
    <property type="match status" value="1"/>
</dbReference>
<accession>A0A7T3RBC7</accession>
<dbReference type="FunFam" id="2.40.30.170:FF:000010">
    <property type="entry name" value="Efflux RND transporter periplasmic adaptor subunit"/>
    <property type="match status" value="1"/>
</dbReference>
<evidence type="ECO:0000256" key="3">
    <source>
        <dbReference type="ARBA" id="ARBA00022448"/>
    </source>
</evidence>
<dbReference type="AlphaFoldDB" id="A0A7T3RBC7"/>
<feature type="domain" description="CusB-like beta-barrel" evidence="6">
    <location>
        <begin position="154"/>
        <end position="227"/>
    </location>
</feature>
<comment type="subcellular location">
    <subcellularLocation>
        <location evidence="1">Cell envelope</location>
    </subcellularLocation>
</comment>
<keyword evidence="3" id="KW-0813">Transport</keyword>
<dbReference type="KEGG" id="tper:IWA51_06610"/>
<reference evidence="8 9" key="1">
    <citation type="submission" date="2020-11" db="EMBL/GenBank/DDBJ databases">
        <title>Treponema Peruensis nv. sp., first commensal Treponema isolated from human feces.</title>
        <authorList>
            <person name="Belkhou C."/>
            <person name="Raes J."/>
        </authorList>
    </citation>
    <scope>NUCLEOTIDE SEQUENCE [LARGE SCALE GENOMIC DNA]</scope>
    <source>
        <strain evidence="8 9">RCC2812</strain>
    </source>
</reference>
<comment type="similarity">
    <text evidence="2">Belongs to the membrane fusion protein (MFP) (TC 8.A.1) family.</text>
</comment>
<dbReference type="GO" id="GO:0015562">
    <property type="term" value="F:efflux transmembrane transporter activity"/>
    <property type="evidence" value="ECO:0007669"/>
    <property type="project" value="TreeGrafter"/>
</dbReference>
<dbReference type="InterPro" id="IPR006143">
    <property type="entry name" value="RND_pump_MFP"/>
</dbReference>
<dbReference type="InterPro" id="IPR058627">
    <property type="entry name" value="MdtA-like_C"/>
</dbReference>
<dbReference type="InterPro" id="IPR058625">
    <property type="entry name" value="MdtA-like_BSH"/>
</dbReference>
<dbReference type="EMBL" id="CP064936">
    <property type="protein sequence ID" value="QPZ99955.1"/>
    <property type="molecule type" value="Genomic_DNA"/>
</dbReference>
<evidence type="ECO:0000259" key="6">
    <source>
        <dbReference type="Pfam" id="PF25954"/>
    </source>
</evidence>
<protein>
    <submittedName>
        <fullName evidence="8">Efflux RND transporter periplasmic adaptor subunit</fullName>
    </submittedName>
</protein>
<feature type="domain" description="Multidrug resistance protein MdtA-like barrel-sandwich hybrid" evidence="5">
    <location>
        <begin position="73"/>
        <end position="141"/>
    </location>
</feature>
<evidence type="ECO:0000256" key="4">
    <source>
        <dbReference type="SAM" id="SignalP"/>
    </source>
</evidence>
<evidence type="ECO:0000259" key="5">
    <source>
        <dbReference type="Pfam" id="PF25917"/>
    </source>
</evidence>
<dbReference type="PROSITE" id="PS51257">
    <property type="entry name" value="PROKAR_LIPOPROTEIN"/>
    <property type="match status" value="1"/>
</dbReference>
<feature type="chain" id="PRO_5032756082" evidence="4">
    <location>
        <begin position="27"/>
        <end position="315"/>
    </location>
</feature>
<dbReference type="InterPro" id="IPR058792">
    <property type="entry name" value="Beta-barrel_RND_2"/>
</dbReference>
<dbReference type="Proteomes" id="UP000595224">
    <property type="component" value="Chromosome"/>
</dbReference>
<evidence type="ECO:0000313" key="9">
    <source>
        <dbReference type="Proteomes" id="UP000595224"/>
    </source>
</evidence>
<evidence type="ECO:0000256" key="2">
    <source>
        <dbReference type="ARBA" id="ARBA00009477"/>
    </source>
</evidence>